<dbReference type="STRING" id="1390249.BHU72_08005"/>
<dbReference type="PROSITE" id="PS00105">
    <property type="entry name" value="AA_TRANSFER_CLASS_1"/>
    <property type="match status" value="1"/>
</dbReference>
<evidence type="ECO:0000259" key="4">
    <source>
        <dbReference type="Pfam" id="PF00155"/>
    </source>
</evidence>
<feature type="domain" description="Aminotransferase class I/classII large" evidence="4">
    <location>
        <begin position="50"/>
        <end position="347"/>
    </location>
</feature>
<comment type="caution">
    <text evidence="5">The sequence shown here is derived from an EMBL/GenBank/DDBJ whole genome shotgun (WGS) entry which is preliminary data.</text>
</comment>
<keyword evidence="3" id="KW-0032">Aminotransferase</keyword>
<comment type="similarity">
    <text evidence="3">Belongs to the class-I pyridoxal-phosphate-dependent aminotransferase family.</text>
</comment>
<dbReference type="AlphaFoldDB" id="A0A1E5L3S8"/>
<dbReference type="OrthoDB" id="9813612at2"/>
<reference evidence="5 6" key="1">
    <citation type="submission" date="2016-09" db="EMBL/GenBank/DDBJ databases">
        <title>Desulfuribacillus arsenicus sp. nov., an obligately anaerobic, dissimilatory arsenic- and antimonate-reducing bacterium isolated from anoxic sediments.</title>
        <authorList>
            <person name="Abin C.A."/>
            <person name="Hollibaugh J.T."/>
        </authorList>
    </citation>
    <scope>NUCLEOTIDE SEQUENCE [LARGE SCALE GENOMIC DNA]</scope>
    <source>
        <strain evidence="5 6">MLFW-2</strain>
    </source>
</reference>
<dbReference type="PANTHER" id="PTHR42885">
    <property type="entry name" value="HISTIDINOL-PHOSPHATE AMINOTRANSFERASE-RELATED"/>
    <property type="match status" value="1"/>
</dbReference>
<dbReference type="SUPFAM" id="SSF53383">
    <property type="entry name" value="PLP-dependent transferases"/>
    <property type="match status" value="1"/>
</dbReference>
<dbReference type="InterPro" id="IPR015421">
    <property type="entry name" value="PyrdxlP-dep_Trfase_major"/>
</dbReference>
<evidence type="ECO:0000256" key="3">
    <source>
        <dbReference type="RuleBase" id="RU000481"/>
    </source>
</evidence>
<dbReference type="EC" id="2.6.1.-" evidence="3"/>
<dbReference type="EMBL" id="MJAT01000036">
    <property type="protein sequence ID" value="OEH84767.1"/>
    <property type="molecule type" value="Genomic_DNA"/>
</dbReference>
<protein>
    <recommendedName>
        <fullName evidence="3">Aminotransferase</fullName>
        <ecNumber evidence="3">2.6.1.-</ecNumber>
    </recommendedName>
</protein>
<organism evidence="5 6">
    <name type="scientific">Desulfuribacillus stibiiarsenatis</name>
    <dbReference type="NCBI Taxonomy" id="1390249"/>
    <lineage>
        <taxon>Bacteria</taxon>
        <taxon>Bacillati</taxon>
        <taxon>Bacillota</taxon>
        <taxon>Desulfuribacillia</taxon>
        <taxon>Desulfuribacillales</taxon>
        <taxon>Desulfuribacillaceae</taxon>
        <taxon>Desulfuribacillus</taxon>
    </lineage>
</organism>
<evidence type="ECO:0000256" key="2">
    <source>
        <dbReference type="ARBA" id="ARBA00022898"/>
    </source>
</evidence>
<dbReference type="Gene3D" id="3.90.1150.10">
    <property type="entry name" value="Aspartate Aminotransferase, domain 1"/>
    <property type="match status" value="1"/>
</dbReference>
<keyword evidence="6" id="KW-1185">Reference proteome</keyword>
<evidence type="ECO:0000256" key="1">
    <source>
        <dbReference type="ARBA" id="ARBA00001933"/>
    </source>
</evidence>
<dbReference type="GO" id="GO:0030170">
    <property type="term" value="F:pyridoxal phosphate binding"/>
    <property type="evidence" value="ECO:0007669"/>
    <property type="project" value="InterPro"/>
</dbReference>
<name>A0A1E5L3S8_9FIRM</name>
<comment type="cofactor">
    <cofactor evidence="1 3">
        <name>pyridoxal 5'-phosphate</name>
        <dbReference type="ChEBI" id="CHEBI:597326"/>
    </cofactor>
</comment>
<sequence length="352" mass="40366">MIVRPIHGGNVHSENSDTIDFSANINPWGPPRGLKDHLMSAYDQIIHYPEPTANNLKNQLSIDLQVAMDSLVVGNGAIELIYLLAQAKRYQTVVVITPTFQEYEYSLRKSSAKIIHYFLEEGHKFSLIVKEFITWIDTIDGKPDAIYFCNPNNPTGSYVPSVQLKPLLEFTAHNQIDFIVDESFIEFTETCGLIHYTKKYHNLLLIRSMTKFYSIPGLRLGYMICAPTVASLIESYQPPWSVNVFAQYAGEYVLRDQNFVNNSIFQNRMQRFYLQSVLQSNKLFTIYPSYTNFLLLKTDSHLVGNLISHLYKHKILIRDCSNFVGLEKGYIRIAVKGEAENQKLLDAVSKFR</sequence>
<dbReference type="InterPro" id="IPR015424">
    <property type="entry name" value="PyrdxlP-dep_Trfase"/>
</dbReference>
<dbReference type="Pfam" id="PF00155">
    <property type="entry name" value="Aminotran_1_2"/>
    <property type="match status" value="1"/>
</dbReference>
<dbReference type="InterPro" id="IPR004838">
    <property type="entry name" value="NHTrfase_class1_PyrdxlP-BS"/>
</dbReference>
<dbReference type="RefSeq" id="WP_069702866.1">
    <property type="nucleotide sequence ID" value="NZ_MJAT01000036.1"/>
</dbReference>
<proteinExistence type="inferred from homology"/>
<dbReference type="InterPro" id="IPR004839">
    <property type="entry name" value="Aminotransferase_I/II_large"/>
</dbReference>
<evidence type="ECO:0000313" key="6">
    <source>
        <dbReference type="Proteomes" id="UP000095255"/>
    </source>
</evidence>
<dbReference type="InterPro" id="IPR015422">
    <property type="entry name" value="PyrdxlP-dep_Trfase_small"/>
</dbReference>
<dbReference type="CDD" id="cd00609">
    <property type="entry name" value="AAT_like"/>
    <property type="match status" value="1"/>
</dbReference>
<dbReference type="Gene3D" id="3.40.640.10">
    <property type="entry name" value="Type I PLP-dependent aspartate aminotransferase-like (Major domain)"/>
    <property type="match status" value="1"/>
</dbReference>
<keyword evidence="2" id="KW-0663">Pyridoxal phosphate</keyword>
<accession>A0A1E5L3S8</accession>
<dbReference type="Proteomes" id="UP000095255">
    <property type="component" value="Unassembled WGS sequence"/>
</dbReference>
<evidence type="ECO:0000313" key="5">
    <source>
        <dbReference type="EMBL" id="OEH84767.1"/>
    </source>
</evidence>
<keyword evidence="3" id="KW-0808">Transferase</keyword>
<dbReference type="GO" id="GO:0008483">
    <property type="term" value="F:transaminase activity"/>
    <property type="evidence" value="ECO:0007669"/>
    <property type="project" value="UniProtKB-KW"/>
</dbReference>
<gene>
    <name evidence="5" type="ORF">BHU72_08005</name>
</gene>
<dbReference type="PANTHER" id="PTHR42885:SF1">
    <property type="entry name" value="THREONINE-PHOSPHATE DECARBOXYLASE"/>
    <property type="match status" value="1"/>
</dbReference>